<dbReference type="InterPro" id="IPR033989">
    <property type="entry name" value="CD209-like_CTLD"/>
</dbReference>
<feature type="compositionally biased region" description="Polar residues" evidence="3">
    <location>
        <begin position="164"/>
        <end position="178"/>
    </location>
</feature>
<dbReference type="Gene3D" id="3.10.100.10">
    <property type="entry name" value="Mannose-Binding Protein A, subunit A"/>
    <property type="match status" value="1"/>
</dbReference>
<dbReference type="InterPro" id="IPR018378">
    <property type="entry name" value="C-type_lectin_CS"/>
</dbReference>
<gene>
    <name evidence="6" type="ORF">GW7_04937</name>
</gene>
<reference evidence="6 7" key="1">
    <citation type="journal article" date="2011" name="Nature">
        <title>Genome sequencing reveals insights into physiology and longevity of the naked mole rat.</title>
        <authorList>
            <person name="Kim E.B."/>
            <person name="Fang X."/>
            <person name="Fushan A.A."/>
            <person name="Huang Z."/>
            <person name="Lobanov A.V."/>
            <person name="Han L."/>
            <person name="Marino S.M."/>
            <person name="Sun X."/>
            <person name="Turanov A.A."/>
            <person name="Yang P."/>
            <person name="Yim S.H."/>
            <person name="Zhao X."/>
            <person name="Kasaikina M.V."/>
            <person name="Stoletzki N."/>
            <person name="Peng C."/>
            <person name="Polak P."/>
            <person name="Xiong Z."/>
            <person name="Kiezun A."/>
            <person name="Zhu Y."/>
            <person name="Chen Y."/>
            <person name="Kryukov G.V."/>
            <person name="Zhang Q."/>
            <person name="Peshkin L."/>
            <person name="Yang L."/>
            <person name="Bronson R.T."/>
            <person name="Buffenstein R."/>
            <person name="Wang B."/>
            <person name="Han C."/>
            <person name="Li Q."/>
            <person name="Chen L."/>
            <person name="Zhao W."/>
            <person name="Sunyaev S.R."/>
            <person name="Park T.J."/>
            <person name="Zhang G."/>
            <person name="Wang J."/>
            <person name="Gladyshev V.N."/>
        </authorList>
    </citation>
    <scope>NUCLEOTIDE SEQUENCE [LARGE SCALE GENOMIC DNA]</scope>
</reference>
<dbReference type="InParanoid" id="G5B4Y9"/>
<evidence type="ECO:0000256" key="2">
    <source>
        <dbReference type="ARBA" id="ARBA00023157"/>
    </source>
</evidence>
<evidence type="ECO:0000256" key="3">
    <source>
        <dbReference type="SAM" id="MobiDB-lite"/>
    </source>
</evidence>
<keyword evidence="4" id="KW-0472">Membrane</keyword>
<feature type="transmembrane region" description="Helical" evidence="4">
    <location>
        <begin position="205"/>
        <end position="228"/>
    </location>
</feature>
<keyword evidence="4" id="KW-1133">Transmembrane helix</keyword>
<evidence type="ECO:0000256" key="4">
    <source>
        <dbReference type="SAM" id="Phobius"/>
    </source>
</evidence>
<dbReference type="InterPro" id="IPR050111">
    <property type="entry name" value="C-type_lectin/snaclec_domain"/>
</dbReference>
<dbReference type="EMBL" id="JH168488">
    <property type="protein sequence ID" value="EHB04350.1"/>
    <property type="molecule type" value="Genomic_DNA"/>
</dbReference>
<feature type="domain" description="C-type lectin" evidence="5">
    <location>
        <begin position="363"/>
        <end position="480"/>
    </location>
</feature>
<dbReference type="GO" id="GO:0030246">
    <property type="term" value="F:carbohydrate binding"/>
    <property type="evidence" value="ECO:0007669"/>
    <property type="project" value="UniProtKB-KW"/>
</dbReference>
<dbReference type="InterPro" id="IPR016187">
    <property type="entry name" value="CTDL_fold"/>
</dbReference>
<evidence type="ECO:0000313" key="7">
    <source>
        <dbReference type="Proteomes" id="UP000006813"/>
    </source>
</evidence>
<keyword evidence="1 6" id="KW-0430">Lectin</keyword>
<feature type="region of interest" description="Disordered" evidence="3">
    <location>
        <begin position="164"/>
        <end position="193"/>
    </location>
</feature>
<dbReference type="STRING" id="10181.G5B4Y9"/>
<dbReference type="Pfam" id="PF00059">
    <property type="entry name" value="Lectin_C"/>
    <property type="match status" value="1"/>
</dbReference>
<sequence length="488" mass="54227">MFFRRRPLVASYLRNLVPSSADLSGRLGIPAGRAVVTGLELRRSLRARLGSSLRTAPAGLSLARSSTGLRLRCQNTGSTALGLWRRRVCLGPAAAWKSSGPRAALSPDPAAEVGIGPAVKPLTLPWEKGPARPGARRRAVSVLERRFRLPADLPRIANSVTVTSTDTPKWMGTQSRPSSLRWKEPEPPPKQALSLHPRKPLTIRVVLICLSLVVVASIVLQAILYPWFMGTISDVNTNAQMLKSRVDNMSTLGSEIEKNSGSVKVAGVQIQMVNASLDNVHSQVLILKTSVEKANAQIQSLRKTWEEVDHLNAKIPELKRDLDKASALNAMVRALQSRLDSINKLLRRQSDILQMVSQGWKFFRENFYYFSHISKTWYSAEQFCMSKDSHLTSVTSRDEQEFLYKGAGGLPNWIGLTKAGSEGKWYWVDDTPFNKESVRFWLPGEPNNVGNSEHCASIKVSSLQSWNDDSCDNKLLFICKQPYIQSEP</sequence>
<evidence type="ECO:0000259" key="5">
    <source>
        <dbReference type="PROSITE" id="PS50041"/>
    </source>
</evidence>
<dbReference type="SMART" id="SM00034">
    <property type="entry name" value="CLECT"/>
    <property type="match status" value="1"/>
</dbReference>
<dbReference type="PROSITE" id="PS00615">
    <property type="entry name" value="C_TYPE_LECTIN_1"/>
    <property type="match status" value="1"/>
</dbReference>
<name>G5B4Y9_HETGA</name>
<dbReference type="SUPFAM" id="SSF56436">
    <property type="entry name" value="C-type lectin-like"/>
    <property type="match status" value="1"/>
</dbReference>
<protein>
    <submittedName>
        <fullName evidence="6">C-type lectin domain family 4 member K</fullName>
    </submittedName>
</protein>
<evidence type="ECO:0000313" key="6">
    <source>
        <dbReference type="EMBL" id="EHB04350.1"/>
    </source>
</evidence>
<dbReference type="InterPro" id="IPR001304">
    <property type="entry name" value="C-type_lectin-like"/>
</dbReference>
<dbReference type="Proteomes" id="UP000006813">
    <property type="component" value="Unassembled WGS sequence"/>
</dbReference>
<dbReference type="PROSITE" id="PS50041">
    <property type="entry name" value="C_TYPE_LECTIN_2"/>
    <property type="match status" value="1"/>
</dbReference>
<accession>G5B4Y9</accession>
<dbReference type="FunCoup" id="G5B4Y9">
    <property type="interactions" value="242"/>
</dbReference>
<keyword evidence="2" id="KW-1015">Disulfide bond</keyword>
<dbReference type="PANTHER" id="PTHR22803">
    <property type="entry name" value="MANNOSE, PHOSPHOLIPASE, LECTIN RECEPTOR RELATED"/>
    <property type="match status" value="1"/>
</dbReference>
<dbReference type="InterPro" id="IPR016186">
    <property type="entry name" value="C-type_lectin-like/link_sf"/>
</dbReference>
<keyword evidence="4" id="KW-0812">Transmembrane</keyword>
<evidence type="ECO:0000256" key="1">
    <source>
        <dbReference type="ARBA" id="ARBA00022734"/>
    </source>
</evidence>
<dbReference type="CDD" id="cd03590">
    <property type="entry name" value="CLECT_DC-SIGN_like"/>
    <property type="match status" value="1"/>
</dbReference>
<proteinExistence type="predicted"/>
<organism evidence="6 7">
    <name type="scientific">Heterocephalus glaber</name>
    <name type="common">Naked mole rat</name>
    <dbReference type="NCBI Taxonomy" id="10181"/>
    <lineage>
        <taxon>Eukaryota</taxon>
        <taxon>Metazoa</taxon>
        <taxon>Chordata</taxon>
        <taxon>Craniata</taxon>
        <taxon>Vertebrata</taxon>
        <taxon>Euteleostomi</taxon>
        <taxon>Mammalia</taxon>
        <taxon>Eutheria</taxon>
        <taxon>Euarchontoglires</taxon>
        <taxon>Glires</taxon>
        <taxon>Rodentia</taxon>
        <taxon>Hystricomorpha</taxon>
        <taxon>Bathyergidae</taxon>
        <taxon>Heterocephalus</taxon>
    </lineage>
</organism>
<dbReference type="Gene3D" id="1.20.5.170">
    <property type="match status" value="1"/>
</dbReference>
<dbReference type="AlphaFoldDB" id="G5B4Y9"/>
<dbReference type="eggNOG" id="KOG4297">
    <property type="taxonomic scope" value="Eukaryota"/>
</dbReference>